<sequence>MKIEVILNTKDNKGGICDRTARRWFVKLGWIYGRNKKGYCDGHERKDVVEYRDKVFCPRMKVIYETLREYNDNGEVVKQLPIFSKRRHLVTHDESTFNANDGSSFSWKKEGSEWLKPKSRGKGIMVSDF</sequence>
<dbReference type="Proteomes" id="UP000326924">
    <property type="component" value="Unassembled WGS sequence"/>
</dbReference>
<name>A0A5J5EFT1_9PEZI</name>
<dbReference type="PANTHER" id="PTHR35871">
    <property type="entry name" value="EXPRESSED PROTEIN"/>
    <property type="match status" value="1"/>
</dbReference>
<accession>A0A5J5EFT1</accession>
<organism evidence="1 2">
    <name type="scientific">Sphaerosporella brunnea</name>
    <dbReference type="NCBI Taxonomy" id="1250544"/>
    <lineage>
        <taxon>Eukaryota</taxon>
        <taxon>Fungi</taxon>
        <taxon>Dikarya</taxon>
        <taxon>Ascomycota</taxon>
        <taxon>Pezizomycotina</taxon>
        <taxon>Pezizomycetes</taxon>
        <taxon>Pezizales</taxon>
        <taxon>Pyronemataceae</taxon>
        <taxon>Sphaerosporella</taxon>
    </lineage>
</organism>
<feature type="non-terminal residue" evidence="1">
    <location>
        <position position="129"/>
    </location>
</feature>
<dbReference type="InParanoid" id="A0A5J5EFT1"/>
<protein>
    <submittedName>
        <fullName evidence="1">Uncharacterized protein</fullName>
    </submittedName>
</protein>
<dbReference type="PANTHER" id="PTHR35871:SF1">
    <property type="entry name" value="CXC1-LIKE CYSTEINE CLUSTER ASSOCIATED WITH KDZ TRANSPOSASES DOMAIN-CONTAINING PROTEIN"/>
    <property type="match status" value="1"/>
</dbReference>
<keyword evidence="2" id="KW-1185">Reference proteome</keyword>
<dbReference type="EMBL" id="VXIS01000395">
    <property type="protein sequence ID" value="KAA8893849.1"/>
    <property type="molecule type" value="Genomic_DNA"/>
</dbReference>
<proteinExistence type="predicted"/>
<dbReference type="OrthoDB" id="10039611at2759"/>
<evidence type="ECO:0000313" key="1">
    <source>
        <dbReference type="EMBL" id="KAA8893849.1"/>
    </source>
</evidence>
<gene>
    <name evidence="1" type="ORF">FN846DRAFT_787332</name>
</gene>
<dbReference type="AlphaFoldDB" id="A0A5J5EFT1"/>
<comment type="caution">
    <text evidence="1">The sequence shown here is derived from an EMBL/GenBank/DDBJ whole genome shotgun (WGS) entry which is preliminary data.</text>
</comment>
<evidence type="ECO:0000313" key="2">
    <source>
        <dbReference type="Proteomes" id="UP000326924"/>
    </source>
</evidence>
<reference evidence="1 2" key="1">
    <citation type="submission" date="2019-09" db="EMBL/GenBank/DDBJ databases">
        <title>Draft genome of the ectomycorrhizal ascomycete Sphaerosporella brunnea.</title>
        <authorList>
            <consortium name="DOE Joint Genome Institute"/>
            <person name="Benucci G.M."/>
            <person name="Marozzi G."/>
            <person name="Antonielli L."/>
            <person name="Sanchez S."/>
            <person name="Marco P."/>
            <person name="Wang X."/>
            <person name="Falini L.B."/>
            <person name="Barry K."/>
            <person name="Haridas S."/>
            <person name="Lipzen A."/>
            <person name="Labutti K."/>
            <person name="Grigoriev I.V."/>
            <person name="Murat C."/>
            <person name="Martin F."/>
            <person name="Albertini E."/>
            <person name="Donnini D."/>
            <person name="Bonito G."/>
        </authorList>
    </citation>
    <scope>NUCLEOTIDE SEQUENCE [LARGE SCALE GENOMIC DNA]</scope>
    <source>
        <strain evidence="1 2">Sb_GMNB300</strain>
    </source>
</reference>